<proteinExistence type="predicted"/>
<organism evidence="1 2">
    <name type="scientific">Cupriavidus respiraculi</name>
    <dbReference type="NCBI Taxonomy" id="195930"/>
    <lineage>
        <taxon>Bacteria</taxon>
        <taxon>Pseudomonadati</taxon>
        <taxon>Pseudomonadota</taxon>
        <taxon>Betaproteobacteria</taxon>
        <taxon>Burkholderiales</taxon>
        <taxon>Burkholderiaceae</taxon>
        <taxon>Cupriavidus</taxon>
    </lineage>
</organism>
<dbReference type="Proteomes" id="UP000721236">
    <property type="component" value="Unassembled WGS sequence"/>
</dbReference>
<reference evidence="1 2" key="1">
    <citation type="submission" date="2021-08" db="EMBL/GenBank/DDBJ databases">
        <authorList>
            <person name="Peeters C."/>
        </authorList>
    </citation>
    <scope>NUCLEOTIDE SEQUENCE [LARGE SCALE GENOMIC DNA]</scope>
    <source>
        <strain evidence="1 2">LMG 21510</strain>
    </source>
</reference>
<gene>
    <name evidence="1" type="ORF">LMG21510_04966</name>
</gene>
<name>A0ABM8XU35_9BURK</name>
<dbReference type="RefSeq" id="WP_222208767.1">
    <property type="nucleotide sequence ID" value="NZ_CAJZAH010000010.1"/>
</dbReference>
<keyword evidence="2" id="KW-1185">Reference proteome</keyword>
<comment type="caution">
    <text evidence="1">The sequence shown here is derived from an EMBL/GenBank/DDBJ whole genome shotgun (WGS) entry which is preliminary data.</text>
</comment>
<dbReference type="EMBL" id="CAJZAH010000010">
    <property type="protein sequence ID" value="CAG9183874.1"/>
    <property type="molecule type" value="Genomic_DNA"/>
</dbReference>
<sequence length="237" mass="26288">MRHIVKLNGGRGDEAAVFTQTGVGDDCALTCELNGRRLTATGPDYFEALCSLRLELEKDGLIPVCYGASLKAFPSGMARDMGEGLKVYRLSLGKQSAMSDLVGIFENGNDVVPATVAEQQEFYRRWCQSLNRDDADPPANADALLPEYLSIGESGPYEVTVSFEKESVLSGKPGPFVRRRMVDLHTFLIALNDIVEQHSGRLTFDEHPSQLEEFRVDLVARKIRLKARRCKADRFTA</sequence>
<evidence type="ECO:0000313" key="2">
    <source>
        <dbReference type="Proteomes" id="UP000721236"/>
    </source>
</evidence>
<protein>
    <submittedName>
        <fullName evidence="1">Uncharacterized protein</fullName>
    </submittedName>
</protein>
<evidence type="ECO:0000313" key="1">
    <source>
        <dbReference type="EMBL" id="CAG9183874.1"/>
    </source>
</evidence>
<accession>A0ABM8XU35</accession>